<evidence type="ECO:0000313" key="3">
    <source>
        <dbReference type="Proteomes" id="UP000516437"/>
    </source>
</evidence>
<protein>
    <submittedName>
        <fullName evidence="2">Uncharacterized protein</fullName>
    </submittedName>
</protein>
<reference evidence="2 3" key="1">
    <citation type="journal article" date="2019" name="Plant Biotechnol. J.">
        <title>The red bayberry genome and genetic basis of sex determination.</title>
        <authorList>
            <person name="Jia H.M."/>
            <person name="Jia H.J."/>
            <person name="Cai Q.L."/>
            <person name="Wang Y."/>
            <person name="Zhao H.B."/>
            <person name="Yang W.F."/>
            <person name="Wang G.Y."/>
            <person name="Li Y.H."/>
            <person name="Zhan D.L."/>
            <person name="Shen Y.T."/>
            <person name="Niu Q.F."/>
            <person name="Chang L."/>
            <person name="Qiu J."/>
            <person name="Zhao L."/>
            <person name="Xie H.B."/>
            <person name="Fu W.Y."/>
            <person name="Jin J."/>
            <person name="Li X.W."/>
            <person name="Jiao Y."/>
            <person name="Zhou C.C."/>
            <person name="Tu T."/>
            <person name="Chai C.Y."/>
            <person name="Gao J.L."/>
            <person name="Fan L.J."/>
            <person name="van de Weg E."/>
            <person name="Wang J.Y."/>
            <person name="Gao Z.S."/>
        </authorList>
    </citation>
    <scope>NUCLEOTIDE SEQUENCE [LARGE SCALE GENOMIC DNA]</scope>
    <source>
        <tissue evidence="2">Leaves</tissue>
    </source>
</reference>
<comment type="caution">
    <text evidence="2">The sequence shown here is derived from an EMBL/GenBank/DDBJ whole genome shotgun (WGS) entry which is preliminary data.</text>
</comment>
<dbReference type="Proteomes" id="UP000516437">
    <property type="component" value="Chromosome 2"/>
</dbReference>
<keyword evidence="3" id="KW-1185">Reference proteome</keyword>
<dbReference type="AlphaFoldDB" id="A0A6A1WH65"/>
<accession>A0A6A1WH65</accession>
<evidence type="ECO:0000256" key="1">
    <source>
        <dbReference type="SAM" id="SignalP"/>
    </source>
</evidence>
<feature type="chain" id="PRO_5025585500" evidence="1">
    <location>
        <begin position="25"/>
        <end position="138"/>
    </location>
</feature>
<gene>
    <name evidence="2" type="ORF">CJ030_MR2G028490</name>
</gene>
<evidence type="ECO:0000313" key="2">
    <source>
        <dbReference type="EMBL" id="KAB1224544.1"/>
    </source>
</evidence>
<dbReference type="OrthoDB" id="1890443at2759"/>
<name>A0A6A1WH65_9ROSI</name>
<dbReference type="EMBL" id="RXIC02000020">
    <property type="protein sequence ID" value="KAB1224544.1"/>
    <property type="molecule type" value="Genomic_DNA"/>
</dbReference>
<feature type="signal peptide" evidence="1">
    <location>
        <begin position="1"/>
        <end position="24"/>
    </location>
</feature>
<proteinExistence type="predicted"/>
<organism evidence="2 3">
    <name type="scientific">Morella rubra</name>
    <name type="common">Chinese bayberry</name>
    <dbReference type="NCBI Taxonomy" id="262757"/>
    <lineage>
        <taxon>Eukaryota</taxon>
        <taxon>Viridiplantae</taxon>
        <taxon>Streptophyta</taxon>
        <taxon>Embryophyta</taxon>
        <taxon>Tracheophyta</taxon>
        <taxon>Spermatophyta</taxon>
        <taxon>Magnoliopsida</taxon>
        <taxon>eudicotyledons</taxon>
        <taxon>Gunneridae</taxon>
        <taxon>Pentapetalae</taxon>
        <taxon>rosids</taxon>
        <taxon>fabids</taxon>
        <taxon>Fagales</taxon>
        <taxon>Myricaceae</taxon>
        <taxon>Morella</taxon>
    </lineage>
</organism>
<keyword evidence="1" id="KW-0732">Signal</keyword>
<sequence>MASSAVFKLACLVLLCTVKASVSSDQVVRYLTPCVSYVANGGTVPMCPPNAALGSRPSAAWLKLQWTARAFAGAYKTYTTILGMNNRGIKIAIFINSIFSSMFSIVAKVLMMGAMTISTACTMQHFIACTAQVRPPEH</sequence>